<organism evidence="2 3">
    <name type="scientific">Cyclonatronum proteinivorum</name>
    <dbReference type="NCBI Taxonomy" id="1457365"/>
    <lineage>
        <taxon>Bacteria</taxon>
        <taxon>Pseudomonadati</taxon>
        <taxon>Balneolota</taxon>
        <taxon>Balneolia</taxon>
        <taxon>Balneolales</taxon>
        <taxon>Cyclonatronaceae</taxon>
        <taxon>Cyclonatronum</taxon>
    </lineage>
</organism>
<dbReference type="GO" id="GO:0001046">
    <property type="term" value="F:core promoter sequence-specific DNA binding"/>
    <property type="evidence" value="ECO:0007669"/>
    <property type="project" value="TreeGrafter"/>
</dbReference>
<dbReference type="PROSITE" id="PS50943">
    <property type="entry name" value="HTH_CROC1"/>
    <property type="match status" value="1"/>
</dbReference>
<dbReference type="AlphaFoldDB" id="A0A345UP60"/>
<dbReference type="InterPro" id="IPR001387">
    <property type="entry name" value="Cro/C1-type_HTH"/>
</dbReference>
<dbReference type="InterPro" id="IPR010982">
    <property type="entry name" value="Lambda_DNA-bd_dom_sf"/>
</dbReference>
<dbReference type="KEGG" id="cprv:CYPRO_3025"/>
<protein>
    <submittedName>
        <fullName evidence="2">HTH-type transcriptional regulator / antitoxin HigA</fullName>
    </submittedName>
</protein>
<gene>
    <name evidence="2" type="ORF">CYPRO_3025</name>
</gene>
<keyword evidence="3" id="KW-1185">Reference proteome</keyword>
<dbReference type="GO" id="GO:0006355">
    <property type="term" value="P:regulation of DNA-templated transcription"/>
    <property type="evidence" value="ECO:0007669"/>
    <property type="project" value="InterPro"/>
</dbReference>
<dbReference type="PANTHER" id="PTHR40455">
    <property type="entry name" value="ANTITOXIN HIGA"/>
    <property type="match status" value="1"/>
</dbReference>
<reference evidence="2 3" key="1">
    <citation type="submission" date="2018-03" db="EMBL/GenBank/DDBJ databases">
        <title>Phenotypic and genomic properties of Cyclonatronum proteinivorum gen. nov., sp. nov., a haloalkaliphilic bacteroidete from soda lakes possessing Na+-translocating rhodopsin.</title>
        <authorList>
            <person name="Toshchakov S.V."/>
            <person name="Korzhenkov A."/>
            <person name="Samarov N.I."/>
            <person name="Kublanov I.V."/>
            <person name="Muntyan M.S."/>
            <person name="Sorokin D.Y."/>
        </authorList>
    </citation>
    <scope>NUCLEOTIDE SEQUENCE [LARGE SCALE GENOMIC DNA]</scope>
    <source>
        <strain evidence="2 3">Omega</strain>
    </source>
</reference>
<dbReference type="CDD" id="cd00093">
    <property type="entry name" value="HTH_XRE"/>
    <property type="match status" value="1"/>
</dbReference>
<accession>A0A345UP60</accession>
<evidence type="ECO:0000313" key="2">
    <source>
        <dbReference type="EMBL" id="AXJ02262.1"/>
    </source>
</evidence>
<evidence type="ECO:0000313" key="3">
    <source>
        <dbReference type="Proteomes" id="UP000254808"/>
    </source>
</evidence>
<dbReference type="EMBL" id="CP027806">
    <property type="protein sequence ID" value="AXJ02262.1"/>
    <property type="molecule type" value="Genomic_DNA"/>
</dbReference>
<dbReference type="Pfam" id="PF01381">
    <property type="entry name" value="HTH_3"/>
    <property type="match status" value="1"/>
</dbReference>
<sequence length="122" mass="13674">MSIRPILTEADYQKTLARIEAIFDARPGTPEGDELEVLGLLVEAWEQKHFPIEKPGPVEAIAFRMEQLGMQQSDLAKLLGSRSRASEILNGKRPLSLRYIRVLHKKLGIPAEILIQEMEAVG</sequence>
<dbReference type="SMART" id="SM00530">
    <property type="entry name" value="HTH_XRE"/>
    <property type="match status" value="1"/>
</dbReference>
<dbReference type="Gene3D" id="1.10.260.40">
    <property type="entry name" value="lambda repressor-like DNA-binding domains"/>
    <property type="match status" value="1"/>
</dbReference>
<dbReference type="SUPFAM" id="SSF47413">
    <property type="entry name" value="lambda repressor-like DNA-binding domains"/>
    <property type="match status" value="1"/>
</dbReference>
<dbReference type="OrthoDB" id="9796786at2"/>
<feature type="domain" description="HTH cro/C1-type" evidence="1">
    <location>
        <begin position="61"/>
        <end position="114"/>
    </location>
</feature>
<proteinExistence type="predicted"/>
<dbReference type="PANTHER" id="PTHR40455:SF1">
    <property type="entry name" value="ANTITOXIN HIGA"/>
    <property type="match status" value="1"/>
</dbReference>
<evidence type="ECO:0000259" key="1">
    <source>
        <dbReference type="PROSITE" id="PS50943"/>
    </source>
</evidence>
<dbReference type="InterPro" id="IPR039060">
    <property type="entry name" value="Antitox_HigA"/>
</dbReference>
<dbReference type="Proteomes" id="UP000254808">
    <property type="component" value="Chromosome"/>
</dbReference>
<dbReference type="RefSeq" id="WP_114985378.1">
    <property type="nucleotide sequence ID" value="NZ_CP027806.1"/>
</dbReference>
<name>A0A345UP60_9BACT</name>